<dbReference type="InterPro" id="IPR036034">
    <property type="entry name" value="PDZ_sf"/>
</dbReference>
<accession>A0A7K4JGY3</accession>
<dbReference type="AlphaFoldDB" id="A0A7K4JGY3"/>
<feature type="domain" description="PDZ" evidence="4">
    <location>
        <begin position="2"/>
        <end position="69"/>
    </location>
</feature>
<name>A0A7K4JGY3_GEOCA</name>
<dbReference type="OrthoDB" id="447516at2759"/>
<dbReference type="PANTHER" id="PTHR23348">
    <property type="entry name" value="PERIAXIN/AHNAK"/>
    <property type="match status" value="1"/>
</dbReference>
<feature type="compositionally biased region" description="Basic residues" evidence="3">
    <location>
        <begin position="162"/>
        <end position="171"/>
    </location>
</feature>
<dbReference type="InterPro" id="IPR052082">
    <property type="entry name" value="Myelin_sheath_structural"/>
</dbReference>
<feature type="compositionally biased region" description="Basic and acidic residues" evidence="3">
    <location>
        <begin position="104"/>
        <end position="128"/>
    </location>
</feature>
<evidence type="ECO:0000256" key="3">
    <source>
        <dbReference type="SAM" id="MobiDB-lite"/>
    </source>
</evidence>
<feature type="region of interest" description="Disordered" evidence="3">
    <location>
        <begin position="97"/>
        <end position="132"/>
    </location>
</feature>
<keyword evidence="6" id="KW-1185">Reference proteome</keyword>
<feature type="compositionally biased region" description="Basic residues" evidence="3">
    <location>
        <begin position="202"/>
        <end position="212"/>
    </location>
</feature>
<evidence type="ECO:0000256" key="2">
    <source>
        <dbReference type="ARBA" id="ARBA00023242"/>
    </source>
</evidence>
<dbReference type="GO" id="GO:0005634">
    <property type="term" value="C:nucleus"/>
    <property type="evidence" value="ECO:0007669"/>
    <property type="project" value="UniProtKB-SubCell"/>
</dbReference>
<evidence type="ECO:0000313" key="6">
    <source>
        <dbReference type="Proteomes" id="UP000531151"/>
    </source>
</evidence>
<proteinExistence type="predicted"/>
<dbReference type="FunFam" id="2.30.42.10:FF:000225">
    <property type="entry name" value="AHNAK2 isoform 1"/>
    <property type="match status" value="1"/>
</dbReference>
<dbReference type="PANTHER" id="PTHR23348:SF37">
    <property type="entry name" value="PROTEIN AHNAK2"/>
    <property type="match status" value="1"/>
</dbReference>
<organism evidence="5 6">
    <name type="scientific">Geococcyx californianus</name>
    <name type="common">Greater roadrunner</name>
    <name type="synonym">Saurothera californiana</name>
    <dbReference type="NCBI Taxonomy" id="8947"/>
    <lineage>
        <taxon>Eukaryota</taxon>
        <taxon>Metazoa</taxon>
        <taxon>Chordata</taxon>
        <taxon>Craniata</taxon>
        <taxon>Vertebrata</taxon>
        <taxon>Euteleostomi</taxon>
        <taxon>Archelosauria</taxon>
        <taxon>Archosauria</taxon>
        <taxon>Dinosauria</taxon>
        <taxon>Saurischia</taxon>
        <taxon>Theropoda</taxon>
        <taxon>Coelurosauria</taxon>
        <taxon>Aves</taxon>
        <taxon>Neognathae</taxon>
        <taxon>Neoaves</taxon>
        <taxon>Otidimorphae</taxon>
        <taxon>Cuculiformes</taxon>
        <taxon>Neomorphidae</taxon>
        <taxon>Geococcyx</taxon>
    </lineage>
</organism>
<feature type="non-terminal residue" evidence="5">
    <location>
        <position position="223"/>
    </location>
</feature>
<feature type="region of interest" description="Disordered" evidence="3">
    <location>
        <begin position="162"/>
        <end position="223"/>
    </location>
</feature>
<dbReference type="SMART" id="SM00228">
    <property type="entry name" value="PDZ"/>
    <property type="match status" value="1"/>
</dbReference>
<feature type="region of interest" description="Disordered" evidence="3">
    <location>
        <begin position="137"/>
        <end position="156"/>
    </location>
</feature>
<dbReference type="Proteomes" id="UP000531151">
    <property type="component" value="Unassembled WGS sequence"/>
</dbReference>
<comment type="subcellular location">
    <subcellularLocation>
        <location evidence="1">Nucleus</location>
    </subcellularLocation>
</comment>
<dbReference type="PROSITE" id="PS50106">
    <property type="entry name" value="PDZ"/>
    <property type="match status" value="1"/>
</dbReference>
<dbReference type="Pfam" id="PF00595">
    <property type="entry name" value="PDZ"/>
    <property type="match status" value="1"/>
</dbReference>
<dbReference type="CDD" id="cd00136">
    <property type="entry name" value="PDZ_canonical"/>
    <property type="match status" value="1"/>
</dbReference>
<sequence length="223" mass="25452">MEVTLKTEVEAGASGFSVTGGGNEGIFIKKVLKESPASKIFSLREGDQLLSATIFFDNIKYEDALKILQYSEPYRVQFSLKRKITGKEELEHIHSAAQYKKERKSQEKEHSESIPEETLHDSGKAISEEDKETLIVSQRVGRSKRPKKDRLSWPKFQSIKNKKILAHRRSHSTSDAYEHATQDISPTSTDTESQFQQEVHTKQKKGSQKKLKFPSIGFKMHRS</sequence>
<dbReference type="GO" id="GO:0043034">
    <property type="term" value="C:costamere"/>
    <property type="evidence" value="ECO:0007669"/>
    <property type="project" value="TreeGrafter"/>
</dbReference>
<evidence type="ECO:0000259" key="4">
    <source>
        <dbReference type="PROSITE" id="PS50106"/>
    </source>
</evidence>
<reference evidence="5 6" key="1">
    <citation type="submission" date="2019-09" db="EMBL/GenBank/DDBJ databases">
        <title>Bird 10,000 Genomes (B10K) Project - Family phase.</title>
        <authorList>
            <person name="Zhang G."/>
        </authorList>
    </citation>
    <scope>NUCLEOTIDE SEQUENCE [LARGE SCALE GENOMIC DNA]</scope>
    <source>
        <strain evidence="5">B10K-CU-031-07</strain>
        <tissue evidence="5">Muscle</tissue>
    </source>
</reference>
<evidence type="ECO:0000256" key="1">
    <source>
        <dbReference type="ARBA" id="ARBA00004123"/>
    </source>
</evidence>
<dbReference type="EMBL" id="VWPV01024764">
    <property type="protein sequence ID" value="NWH64473.1"/>
    <property type="molecule type" value="Genomic_DNA"/>
</dbReference>
<keyword evidence="2" id="KW-0539">Nucleus</keyword>
<dbReference type="InterPro" id="IPR001478">
    <property type="entry name" value="PDZ"/>
</dbReference>
<comment type="caution">
    <text evidence="5">The sequence shown here is derived from an EMBL/GenBank/DDBJ whole genome shotgun (WGS) entry which is preliminary data.</text>
</comment>
<feature type="non-terminal residue" evidence="5">
    <location>
        <position position="1"/>
    </location>
</feature>
<evidence type="ECO:0000313" key="5">
    <source>
        <dbReference type="EMBL" id="NWH64473.1"/>
    </source>
</evidence>
<feature type="compositionally biased region" description="Polar residues" evidence="3">
    <location>
        <begin position="182"/>
        <end position="198"/>
    </location>
</feature>
<dbReference type="SUPFAM" id="SSF50156">
    <property type="entry name" value="PDZ domain-like"/>
    <property type="match status" value="1"/>
</dbReference>
<gene>
    <name evidence="5" type="primary">Ahnak2</name>
    <name evidence="5" type="ORF">GEOCAL_R08442</name>
</gene>
<dbReference type="Gene3D" id="2.30.42.10">
    <property type="match status" value="1"/>
</dbReference>
<protein>
    <submittedName>
        <fullName evidence="5">AHNK2 protein</fullName>
    </submittedName>
</protein>
<dbReference type="GO" id="GO:0043484">
    <property type="term" value="P:regulation of RNA splicing"/>
    <property type="evidence" value="ECO:0007669"/>
    <property type="project" value="TreeGrafter"/>
</dbReference>